<dbReference type="RefSeq" id="WP_052060989.1">
    <property type="nucleotide sequence ID" value="NZ_CAJUDB010000005.1"/>
</dbReference>
<name>A0A4U8THS2_9HELI</name>
<feature type="compositionally biased region" description="Polar residues" evidence="1">
    <location>
        <begin position="28"/>
        <end position="54"/>
    </location>
</feature>
<protein>
    <submittedName>
        <fullName evidence="2">Uncharacterized protein</fullName>
    </submittedName>
</protein>
<gene>
    <name evidence="2" type="ORF">LS65_009015</name>
</gene>
<keyword evidence="3" id="KW-1185">Reference proteome</keyword>
<comment type="caution">
    <text evidence="2">The sequence shown here is derived from an EMBL/GenBank/DDBJ whole genome shotgun (WGS) entry which is preliminary data.</text>
</comment>
<accession>A0A4U8THS2</accession>
<feature type="compositionally biased region" description="Basic and acidic residues" evidence="1">
    <location>
        <begin position="55"/>
        <end position="65"/>
    </location>
</feature>
<feature type="region of interest" description="Disordered" evidence="1">
    <location>
        <begin position="1"/>
        <end position="71"/>
    </location>
</feature>
<dbReference type="AlphaFoldDB" id="A0A4U8THS2"/>
<evidence type="ECO:0000313" key="3">
    <source>
        <dbReference type="Proteomes" id="UP000029707"/>
    </source>
</evidence>
<dbReference type="Proteomes" id="UP000029707">
    <property type="component" value="Unassembled WGS sequence"/>
</dbReference>
<evidence type="ECO:0000256" key="1">
    <source>
        <dbReference type="SAM" id="MobiDB-lite"/>
    </source>
</evidence>
<proteinExistence type="predicted"/>
<dbReference type="EMBL" id="JRMQ02000017">
    <property type="protein sequence ID" value="TLD99801.1"/>
    <property type="molecule type" value="Genomic_DNA"/>
</dbReference>
<sequence>MRLESNVMSQVPINTQNYTRNREFGTQGIDNDNPQNLNAHTKDFQAQTQNSINTRDTDRAEKDISTDSVNELGQVAEEKSGKKTENLEEHKNRITYGLKVIELMSEEEYQAFLWATQDLSESEKILMAQSLYRFTAFYQGKDLSQRTQNQEEIDADKLNAHRAFGVESSMIDNFIQRYKNAYNKLLQPE</sequence>
<feature type="compositionally biased region" description="Polar residues" evidence="1">
    <location>
        <begin position="1"/>
        <end position="19"/>
    </location>
</feature>
<dbReference type="OrthoDB" id="5325698at2"/>
<reference evidence="2 3" key="1">
    <citation type="journal article" date="2014" name="Genome Announc.">
        <title>Draft genome sequences of eight enterohepatic helicobacter species isolated from both laboratory and wild rodents.</title>
        <authorList>
            <person name="Sheh A."/>
            <person name="Shen Z."/>
            <person name="Fox J.G."/>
        </authorList>
    </citation>
    <scope>NUCLEOTIDE SEQUENCE [LARGE SCALE GENOMIC DNA]</scope>
    <source>
        <strain evidence="2 3">MIT 01-6451</strain>
    </source>
</reference>
<organism evidence="2 3">
    <name type="scientific">Helicobacter japonicus</name>
    <dbReference type="NCBI Taxonomy" id="425400"/>
    <lineage>
        <taxon>Bacteria</taxon>
        <taxon>Pseudomonadati</taxon>
        <taxon>Campylobacterota</taxon>
        <taxon>Epsilonproteobacteria</taxon>
        <taxon>Campylobacterales</taxon>
        <taxon>Helicobacteraceae</taxon>
        <taxon>Helicobacter</taxon>
    </lineage>
</organism>
<evidence type="ECO:0000313" key="2">
    <source>
        <dbReference type="EMBL" id="TLD99801.1"/>
    </source>
</evidence>